<dbReference type="InterPro" id="IPR011856">
    <property type="entry name" value="tRNA_endonuc-like_dom_sf"/>
</dbReference>
<dbReference type="InterPro" id="IPR007560">
    <property type="entry name" value="Restrct_endonuc_IV_Mrr"/>
</dbReference>
<dbReference type="GO" id="GO:0003677">
    <property type="term" value="F:DNA binding"/>
    <property type="evidence" value="ECO:0007669"/>
    <property type="project" value="InterPro"/>
</dbReference>
<keyword evidence="4" id="KW-1185">Reference proteome</keyword>
<organism evidence="3 4">
    <name type="scientific">Furfurilactobacillus rossiae DSM 15814</name>
    <dbReference type="NCBI Taxonomy" id="1114972"/>
    <lineage>
        <taxon>Bacteria</taxon>
        <taxon>Bacillati</taxon>
        <taxon>Bacillota</taxon>
        <taxon>Bacilli</taxon>
        <taxon>Lactobacillales</taxon>
        <taxon>Lactobacillaceae</taxon>
        <taxon>Furfurilactobacillus</taxon>
    </lineage>
</organism>
<sequence length="312" mass="35977">MKSDFKVPGYTNNIARENIVMKALIAALQDAGGKLDKKEARNQLPKFDTRIHDDVLWYEKPAPKRGGTYIPFTFTISWAARHLALAGYLIDERMKPYVLTDKGLKTDVSKLNGERVRRISQPLLDEIQVEKKKNKESIQKIEKKELKESNDSTAELPDETETWKDQLKAQLGIMDPYRFEKFSRRLIKEMGAEIDDSLGIQKSRDGGIDGYAYFKNEVFRTIRVAIQSKRYNHQVGDRAVRDFRGAIQNGTEYGILLATNYFTDAAKREAKDPSKSTPITLLDIEDIVDLVERYQLFLKRVETYELGSFYFE</sequence>
<reference evidence="3 4" key="1">
    <citation type="journal article" date="2015" name="Genome Announc.">
        <title>Expanding the biotechnology potential of lactobacilli through comparative genomics of 213 strains and associated genera.</title>
        <authorList>
            <person name="Sun Z."/>
            <person name="Harris H.M."/>
            <person name="McCann A."/>
            <person name="Guo C."/>
            <person name="Argimon S."/>
            <person name="Zhang W."/>
            <person name="Yang X."/>
            <person name="Jeffery I.B."/>
            <person name="Cooney J.C."/>
            <person name="Kagawa T.F."/>
            <person name="Liu W."/>
            <person name="Song Y."/>
            <person name="Salvetti E."/>
            <person name="Wrobel A."/>
            <person name="Rasinkangas P."/>
            <person name="Parkhill J."/>
            <person name="Rea M.C."/>
            <person name="O'Sullivan O."/>
            <person name="Ritari J."/>
            <person name="Douillard F.P."/>
            <person name="Paul Ross R."/>
            <person name="Yang R."/>
            <person name="Briner A.E."/>
            <person name="Felis G.E."/>
            <person name="de Vos W.M."/>
            <person name="Barrangou R."/>
            <person name="Klaenhammer T.R."/>
            <person name="Caufield P.W."/>
            <person name="Cui Y."/>
            <person name="Zhang H."/>
            <person name="O'Toole P.W."/>
        </authorList>
    </citation>
    <scope>NUCLEOTIDE SEQUENCE [LARGE SCALE GENOMIC DNA]</scope>
    <source>
        <strain evidence="3 4">DSM 15814</strain>
    </source>
</reference>
<dbReference type="Proteomes" id="UP000051999">
    <property type="component" value="Unassembled WGS sequence"/>
</dbReference>
<feature type="domain" description="Restriction endonuclease type IV Mrr" evidence="2">
    <location>
        <begin position="174"/>
        <end position="290"/>
    </location>
</feature>
<comment type="caution">
    <text evidence="3">The sequence shown here is derived from an EMBL/GenBank/DDBJ whole genome shotgun (WGS) entry which is preliminary data.</text>
</comment>
<dbReference type="EMBL" id="AZFF01000008">
    <property type="protein sequence ID" value="KRL54496.1"/>
    <property type="molecule type" value="Genomic_DNA"/>
</dbReference>
<dbReference type="OrthoDB" id="9803736at2"/>
<dbReference type="GO" id="GO:0009307">
    <property type="term" value="P:DNA restriction-modification system"/>
    <property type="evidence" value="ECO:0007669"/>
    <property type="project" value="InterPro"/>
</dbReference>
<dbReference type="RefSeq" id="WP_027827228.1">
    <property type="nucleotide sequence ID" value="NZ_AUAW01000025.1"/>
</dbReference>
<dbReference type="STRING" id="1114972.FD35_GL002565"/>
<dbReference type="AlphaFoldDB" id="A0A0R1RBK0"/>
<dbReference type="GO" id="GO:0015666">
    <property type="term" value="F:restriction endodeoxyribonuclease activity"/>
    <property type="evidence" value="ECO:0007669"/>
    <property type="project" value="TreeGrafter"/>
</dbReference>
<keyword evidence="3" id="KW-0540">Nuclease</keyword>
<name>A0A0R1RBK0_9LACO</name>
<dbReference type="eggNOG" id="COG1715">
    <property type="taxonomic scope" value="Bacteria"/>
</dbReference>
<accession>A0A0R1RBK0</accession>
<proteinExistence type="predicted"/>
<evidence type="ECO:0000259" key="2">
    <source>
        <dbReference type="Pfam" id="PF04471"/>
    </source>
</evidence>
<dbReference type="PANTHER" id="PTHR30015">
    <property type="entry name" value="MRR RESTRICTION SYSTEM PROTEIN"/>
    <property type="match status" value="1"/>
</dbReference>
<gene>
    <name evidence="3" type="ORF">FD35_GL002565</name>
</gene>
<dbReference type="Pfam" id="PF04471">
    <property type="entry name" value="Mrr_cat"/>
    <property type="match status" value="1"/>
</dbReference>
<keyword evidence="3" id="KW-0255">Endonuclease</keyword>
<dbReference type="PANTHER" id="PTHR30015:SF7">
    <property type="entry name" value="TYPE IV METHYL-DIRECTED RESTRICTION ENZYME ECOKMRR"/>
    <property type="match status" value="1"/>
</dbReference>
<dbReference type="SUPFAM" id="SSF52980">
    <property type="entry name" value="Restriction endonuclease-like"/>
    <property type="match status" value="1"/>
</dbReference>
<dbReference type="PATRIC" id="fig|1114972.6.peg.2630"/>
<evidence type="ECO:0000313" key="3">
    <source>
        <dbReference type="EMBL" id="KRL54496.1"/>
    </source>
</evidence>
<dbReference type="InterPro" id="IPR011335">
    <property type="entry name" value="Restrct_endonuc-II-like"/>
</dbReference>
<keyword evidence="1" id="KW-0378">Hydrolase</keyword>
<evidence type="ECO:0000313" key="4">
    <source>
        <dbReference type="Proteomes" id="UP000051999"/>
    </source>
</evidence>
<protein>
    <submittedName>
        <fullName evidence="3">Restriction endonuclease</fullName>
    </submittedName>
</protein>
<dbReference type="Gene3D" id="3.40.1350.10">
    <property type="match status" value="1"/>
</dbReference>
<dbReference type="InterPro" id="IPR052906">
    <property type="entry name" value="Type_IV_Methyl-Rstrct_Enzyme"/>
</dbReference>
<evidence type="ECO:0000256" key="1">
    <source>
        <dbReference type="ARBA" id="ARBA00022801"/>
    </source>
</evidence>